<organism evidence="2 3">
    <name type="scientific">Rothia dentocariosa (strain ATCC 17931 / CDC X599 / XDIA)</name>
    <dbReference type="NCBI Taxonomy" id="762948"/>
    <lineage>
        <taxon>Bacteria</taxon>
        <taxon>Bacillati</taxon>
        <taxon>Actinomycetota</taxon>
        <taxon>Actinomycetes</taxon>
        <taxon>Micrococcales</taxon>
        <taxon>Micrococcaceae</taxon>
        <taxon>Rothia</taxon>
    </lineage>
</organism>
<dbReference type="HOGENOM" id="CLU_3065843_0_0_11"/>
<reference evidence="3" key="1">
    <citation type="submission" date="2010-10" db="EMBL/GenBank/DDBJ databases">
        <title>The complete genome of Rothia dentocariosa ATCC 17931.</title>
        <authorList>
            <person name="Muzny D."/>
            <person name="Qin X."/>
            <person name="Buhay C."/>
            <person name="Dugan-Rocha S."/>
            <person name="Ding Y."/>
            <person name="Chen G."/>
            <person name="Hawes A."/>
            <person name="Holder M."/>
            <person name="Jhangiani S."/>
            <person name="Johnson A."/>
            <person name="Khan Z."/>
            <person name="Li Z."/>
            <person name="Liu W."/>
            <person name="Liu X."/>
            <person name="Perez L."/>
            <person name="Shen H."/>
            <person name="Wang Q."/>
            <person name="Watt J."/>
            <person name="Xi L."/>
            <person name="Xin Y."/>
            <person name="Zhou J."/>
            <person name="Deng J."/>
            <person name="Jiang H."/>
            <person name="Liu Y."/>
            <person name="Qu J."/>
            <person name="Song X.-Z."/>
            <person name="Zhang L."/>
            <person name="Villasana D."/>
            <person name="Johnson A."/>
            <person name="Liu J."/>
            <person name="Liyanage D."/>
            <person name="Lorensuhewa L."/>
            <person name="Robinson T."/>
            <person name="Song A."/>
            <person name="Song B.-B."/>
            <person name="Dinh H."/>
            <person name="Thornton R."/>
            <person name="Coyle M."/>
            <person name="Francisco L."/>
            <person name="Jackson L."/>
            <person name="Javaid M."/>
            <person name="Korchina V."/>
            <person name="Kovar C."/>
            <person name="Mata R."/>
            <person name="Mathew T."/>
            <person name="Ngo R."/>
            <person name="Nguyen L."/>
            <person name="Nguyen N."/>
            <person name="Okwuonu G."/>
            <person name="Ongeri F."/>
            <person name="Pham C."/>
            <person name="Simmons D."/>
            <person name="Wilczek-Boney K."/>
            <person name="Hale W."/>
            <person name="Jakkamsetti A."/>
            <person name="Pham P."/>
            <person name="Ruth R."/>
            <person name="San Lucas F."/>
            <person name="Warren J."/>
            <person name="Zhang J."/>
            <person name="Zhao Z."/>
            <person name="Zhou C."/>
            <person name="Zhu D."/>
            <person name="Lee S."/>
            <person name="Bess C."/>
            <person name="Blankenburg K."/>
            <person name="Forbes L."/>
            <person name="Fu Q."/>
            <person name="Gubbala S."/>
            <person name="Hirani K."/>
            <person name="Jayaseelan J.C."/>
            <person name="Lara F."/>
            <person name="Munidasa M."/>
            <person name="Palculict T."/>
            <person name="Patil S."/>
            <person name="Pu L.-L."/>
            <person name="Saada N."/>
            <person name="Tang L."/>
            <person name="Weissenberger G."/>
            <person name="Zhu Y."/>
            <person name="Hemphill L."/>
            <person name="Shang Y."/>
            <person name="Youmans B."/>
            <person name="Ayvaz T."/>
            <person name="Ross M."/>
            <person name="Santibanez J."/>
            <person name="Aqrawi P."/>
            <person name="Gross S."/>
            <person name="Joshi V."/>
            <person name="Fowler G."/>
            <person name="Nazareth L."/>
            <person name="Reid J."/>
            <person name="Worley K."/>
            <person name="Petrosino J."/>
            <person name="Highlander S."/>
            <person name="Gibbs R."/>
        </authorList>
    </citation>
    <scope>NUCLEOTIDE SEQUENCE [LARGE SCALE GENOMIC DNA]</scope>
    <source>
        <strain evidence="3">ATCC 17931 / CDC X599 / XDIA</strain>
    </source>
</reference>
<gene>
    <name evidence="2" type="ordered locus">HMPREF0733_10477</name>
</gene>
<evidence type="ECO:0000313" key="2">
    <source>
        <dbReference type="EMBL" id="ADP39935.1"/>
    </source>
</evidence>
<dbReference type="Proteomes" id="UP000000387">
    <property type="component" value="Chromosome"/>
</dbReference>
<feature type="region of interest" description="Disordered" evidence="1">
    <location>
        <begin position="34"/>
        <end position="53"/>
    </location>
</feature>
<sequence>MRILGCIVKTPRLCPENPRYLAGYVLCAGLTGVPGARGDRSASRSAPLLRLER</sequence>
<dbReference type="EMBL" id="CP002280">
    <property type="protein sequence ID" value="ADP39935.1"/>
    <property type="molecule type" value="Genomic_DNA"/>
</dbReference>
<protein>
    <submittedName>
        <fullName evidence="2">Uncharacterized protein</fullName>
    </submittedName>
</protein>
<dbReference type="AlphaFoldDB" id="E3H0K7"/>
<dbReference type="KEGG" id="rdn:HMPREF0733_10477"/>
<proteinExistence type="predicted"/>
<name>E3H0K7_ROTDC</name>
<accession>E3H0K7</accession>
<evidence type="ECO:0000256" key="1">
    <source>
        <dbReference type="SAM" id="MobiDB-lite"/>
    </source>
</evidence>
<evidence type="ECO:0000313" key="3">
    <source>
        <dbReference type="Proteomes" id="UP000000387"/>
    </source>
</evidence>